<accession>A0A1Z5HN77</accession>
<comment type="caution">
    <text evidence="6">The sequence shown here is derived from an EMBL/GenBank/DDBJ whole genome shotgun (WGS) entry which is preliminary data.</text>
</comment>
<keyword evidence="7" id="KW-1185">Reference proteome</keyword>
<organism evidence="6 7">
    <name type="scientific">Calderihabitans maritimus</name>
    <dbReference type="NCBI Taxonomy" id="1246530"/>
    <lineage>
        <taxon>Bacteria</taxon>
        <taxon>Bacillati</taxon>
        <taxon>Bacillota</taxon>
        <taxon>Clostridia</taxon>
        <taxon>Neomoorellales</taxon>
        <taxon>Calderihabitantaceae</taxon>
        <taxon>Calderihabitans</taxon>
    </lineage>
</organism>
<keyword evidence="3" id="KW-0479">Metal-binding</keyword>
<evidence type="ECO:0000256" key="1">
    <source>
        <dbReference type="ARBA" id="ARBA00001966"/>
    </source>
</evidence>
<dbReference type="PANTHER" id="PTHR30548:SF5">
    <property type="entry name" value="SUBUNIT OF OXYGEN-SENSITIVE 2-HYDROXYISOCAPROYL-COA DEHYDRATASE"/>
    <property type="match status" value="1"/>
</dbReference>
<dbReference type="InterPro" id="IPR010327">
    <property type="entry name" value="FldB/FldC_alpha/beta"/>
</dbReference>
<reference evidence="7" key="1">
    <citation type="journal article" date="2017" name="Appl. Environ. Microbiol.">
        <title>Genomic analysis of Calderihabitans maritimus KKC1, a thermophilic hydrogenogenic carboxydotrophic bacterium isolated from marine sediment.</title>
        <authorList>
            <person name="Omae K."/>
            <person name="Yoneda Y."/>
            <person name="Fukuyama Y."/>
            <person name="Yoshida T."/>
            <person name="Sako Y."/>
        </authorList>
    </citation>
    <scope>NUCLEOTIDE SEQUENCE [LARGE SCALE GENOMIC DNA]</scope>
    <source>
        <strain evidence="7">KKC1</strain>
    </source>
</reference>
<protein>
    <submittedName>
        <fullName evidence="6">Benzoyl-CoA reductase, gamma subunit</fullName>
    </submittedName>
</protein>
<evidence type="ECO:0000313" key="6">
    <source>
        <dbReference type="EMBL" id="GAW90973.1"/>
    </source>
</evidence>
<comment type="similarity">
    <text evidence="2">Belongs to the FldB/FldC dehydratase alpha/beta subunit family.</text>
</comment>
<dbReference type="Gene3D" id="3.40.50.11900">
    <property type="match status" value="1"/>
</dbReference>
<evidence type="ECO:0000256" key="2">
    <source>
        <dbReference type="ARBA" id="ARBA00005806"/>
    </source>
</evidence>
<dbReference type="GO" id="GO:0051536">
    <property type="term" value="F:iron-sulfur cluster binding"/>
    <property type="evidence" value="ECO:0007669"/>
    <property type="project" value="UniProtKB-KW"/>
</dbReference>
<dbReference type="Proteomes" id="UP000197032">
    <property type="component" value="Unassembled WGS sequence"/>
</dbReference>
<keyword evidence="5" id="KW-0411">Iron-sulfur</keyword>
<dbReference type="GO" id="GO:0046872">
    <property type="term" value="F:metal ion binding"/>
    <property type="evidence" value="ECO:0007669"/>
    <property type="project" value="UniProtKB-KW"/>
</dbReference>
<evidence type="ECO:0000313" key="7">
    <source>
        <dbReference type="Proteomes" id="UP000197032"/>
    </source>
</evidence>
<proteinExistence type="inferred from homology"/>
<dbReference type="Gene3D" id="1.20.1270.370">
    <property type="match status" value="1"/>
</dbReference>
<dbReference type="RefSeq" id="WP_192868009.1">
    <property type="nucleotide sequence ID" value="NZ_BDGJ01000002.1"/>
</dbReference>
<evidence type="ECO:0000256" key="3">
    <source>
        <dbReference type="ARBA" id="ARBA00022723"/>
    </source>
</evidence>
<dbReference type="Gene3D" id="3.40.50.11890">
    <property type="match status" value="1"/>
</dbReference>
<name>A0A1Z5HN77_9FIRM</name>
<evidence type="ECO:0000256" key="5">
    <source>
        <dbReference type="ARBA" id="ARBA00023014"/>
    </source>
</evidence>
<dbReference type="EMBL" id="BDGJ01000002">
    <property type="protein sequence ID" value="GAW90973.1"/>
    <property type="molecule type" value="Genomic_DNA"/>
</dbReference>
<dbReference type="PANTHER" id="PTHR30548">
    <property type="entry name" value="2-HYDROXYGLUTARYL-COA DEHYDRATASE, D-COMPONENT-RELATED"/>
    <property type="match status" value="1"/>
</dbReference>
<dbReference type="Pfam" id="PF06050">
    <property type="entry name" value="HGD-D"/>
    <property type="match status" value="1"/>
</dbReference>
<comment type="cofactor">
    <cofactor evidence="1">
        <name>[4Fe-4S] cluster</name>
        <dbReference type="ChEBI" id="CHEBI:49883"/>
    </cofactor>
</comment>
<evidence type="ECO:0000256" key="4">
    <source>
        <dbReference type="ARBA" id="ARBA00023004"/>
    </source>
</evidence>
<dbReference type="AlphaFoldDB" id="A0A1Z5HN77"/>
<dbReference type="GO" id="GO:0016836">
    <property type="term" value="F:hydro-lyase activity"/>
    <property type="evidence" value="ECO:0007669"/>
    <property type="project" value="UniProtKB-ARBA"/>
</dbReference>
<gene>
    <name evidence="6" type="ORF">KKC1_01350</name>
</gene>
<sequence>MVYNTTGRPFLGYFCSYVPVEIITAAGFVPYRLTGDKKATTLAYSYVPPNCCSFQRSVLERALRGDFDFLTGIVIPQTCDVMREIFDVWEEYTSYAFYHRLAVPLRVNTPAAVDFFEEELVKLTTALSKISPRKITGETLREAIVTHNRQRQLLQKIAKTRSFSTGLSGREFMELLFRTFRTPPEKSISQLETVLNSVPAEQAEEAEKLRFMVLGSVIDNPEIISLLENGSGMIVADDLCYGRRFYRLQVDTREEPLKALATTYLRKINCPCKFPGERRWEAILEEAQRVSVDGMVFLLQKFCDTHRFEQPDLERKLTASGYPVLVLEIENQTAPETLSTRVQAFTEMLATRRSITGRKERG</sequence>
<keyword evidence="4" id="KW-0408">Iron</keyword>